<protein>
    <submittedName>
        <fullName evidence="7">ABC transporter substrate-binding protein</fullName>
    </submittedName>
</protein>
<evidence type="ECO:0000313" key="8">
    <source>
        <dbReference type="Proteomes" id="UP000700248"/>
    </source>
</evidence>
<reference evidence="7" key="1">
    <citation type="journal article" date="2021" name="PeerJ">
        <title>Extensive microbial diversity within the chicken gut microbiome revealed by metagenomics and culture.</title>
        <authorList>
            <person name="Gilroy R."/>
            <person name="Ravi A."/>
            <person name="Getino M."/>
            <person name="Pursley I."/>
            <person name="Horton D.L."/>
            <person name="Alikhan N.F."/>
            <person name="Baker D."/>
            <person name="Gharbi K."/>
            <person name="Hall N."/>
            <person name="Watson M."/>
            <person name="Adriaenssens E.M."/>
            <person name="Foster-Nyarko E."/>
            <person name="Jarju S."/>
            <person name="Secka A."/>
            <person name="Antonio M."/>
            <person name="Oren A."/>
            <person name="Chaudhuri R.R."/>
            <person name="La Ragione R."/>
            <person name="Hildebrand F."/>
            <person name="Pallen M.J."/>
        </authorList>
    </citation>
    <scope>NUCLEOTIDE SEQUENCE</scope>
    <source>
        <strain evidence="7">CHK175-13533</strain>
    </source>
</reference>
<dbReference type="CDD" id="cd20013">
    <property type="entry name" value="PBP1_RPA0985_benzoate-like"/>
    <property type="match status" value="1"/>
</dbReference>
<dbReference type="GO" id="GO:0006865">
    <property type="term" value="P:amino acid transport"/>
    <property type="evidence" value="ECO:0007669"/>
    <property type="project" value="UniProtKB-KW"/>
</dbReference>
<evidence type="ECO:0000256" key="2">
    <source>
        <dbReference type="ARBA" id="ARBA00022448"/>
    </source>
</evidence>
<sequence length="394" mass="43161">MKKHMLAVSCTLALGVLTLSPTYAQNQDPLKIGIIATYSGPYADYGKQFDAGMNIYLEQNEGKLGGRSVEIIRKDTGGAAPDNARRFAQELISRDKVDIISGLDFSPNVYAIAPVINRAKVPTLVMNAASSAITEASPYIARLSFTVQQVSAPMAEWLAANNVKKIYTVVADYASGVDAEEAFKKAFEAKGGQVVGSVRTPMNNPDFSAYIQRIKDSQPEGVFIFFPSGVMPLSFLKAWQERGMEEAGIKLYATGEATDDSYIEATGDAALGLITSHHYSYAHPSPENQQFVEAYRKKFGTKDRLNYFAITAYDTMAALDKALTATQGNAEGDALLTQLKGMELMSPRGPITIDPETRDIIQTVYIRKVEQREGELVSVEFDQFDQVKDPAKEK</sequence>
<evidence type="ECO:0000256" key="1">
    <source>
        <dbReference type="ARBA" id="ARBA00010062"/>
    </source>
</evidence>
<evidence type="ECO:0000256" key="3">
    <source>
        <dbReference type="ARBA" id="ARBA00022729"/>
    </source>
</evidence>
<proteinExistence type="inferred from homology"/>
<gene>
    <name evidence="7" type="ORF">K8U84_07525</name>
</gene>
<reference evidence="7" key="2">
    <citation type="submission" date="2021-09" db="EMBL/GenBank/DDBJ databases">
        <authorList>
            <person name="Gilroy R."/>
        </authorList>
    </citation>
    <scope>NUCLEOTIDE SEQUENCE</scope>
    <source>
        <strain evidence="7">CHK175-13533</strain>
    </source>
</reference>
<dbReference type="RefSeq" id="WP_276831067.1">
    <property type="nucleotide sequence ID" value="NZ_DYTQ01000085.1"/>
</dbReference>
<evidence type="ECO:0000256" key="4">
    <source>
        <dbReference type="ARBA" id="ARBA00022970"/>
    </source>
</evidence>
<dbReference type="Gene3D" id="3.40.50.2300">
    <property type="match status" value="2"/>
</dbReference>
<dbReference type="InterPro" id="IPR051010">
    <property type="entry name" value="BCAA_transport"/>
</dbReference>
<dbReference type="PRINTS" id="PR00337">
    <property type="entry name" value="LEUILEVALBP"/>
</dbReference>
<dbReference type="InterPro" id="IPR000709">
    <property type="entry name" value="Leu_Ile_Val-bd"/>
</dbReference>
<keyword evidence="4" id="KW-0029">Amino-acid transport</keyword>
<dbReference type="EMBL" id="DYTQ01000085">
    <property type="protein sequence ID" value="HJH24387.1"/>
    <property type="molecule type" value="Genomic_DNA"/>
</dbReference>
<dbReference type="SUPFAM" id="SSF53822">
    <property type="entry name" value="Periplasmic binding protein-like I"/>
    <property type="match status" value="1"/>
</dbReference>
<keyword evidence="3 5" id="KW-0732">Signal</keyword>
<evidence type="ECO:0000313" key="7">
    <source>
        <dbReference type="EMBL" id="HJH24387.1"/>
    </source>
</evidence>
<comment type="similarity">
    <text evidence="1">Belongs to the leucine-binding protein family.</text>
</comment>
<dbReference type="PANTHER" id="PTHR30483:SF6">
    <property type="entry name" value="PERIPLASMIC BINDING PROTEIN OF ABC TRANSPORTER FOR NATURAL AMINO ACIDS"/>
    <property type="match status" value="1"/>
</dbReference>
<organism evidence="7 8">
    <name type="scientific">Paenalcaligenes hominis</name>
    <dbReference type="NCBI Taxonomy" id="643674"/>
    <lineage>
        <taxon>Bacteria</taxon>
        <taxon>Pseudomonadati</taxon>
        <taxon>Pseudomonadota</taxon>
        <taxon>Betaproteobacteria</taxon>
        <taxon>Burkholderiales</taxon>
        <taxon>Alcaligenaceae</taxon>
        <taxon>Paenalcaligenes</taxon>
    </lineage>
</organism>
<dbReference type="AlphaFoldDB" id="A0A9D2VGQ1"/>
<evidence type="ECO:0000256" key="5">
    <source>
        <dbReference type="SAM" id="SignalP"/>
    </source>
</evidence>
<accession>A0A9D2VGQ1</accession>
<keyword evidence="2" id="KW-0813">Transport</keyword>
<comment type="caution">
    <text evidence="7">The sequence shown here is derived from an EMBL/GenBank/DDBJ whole genome shotgun (WGS) entry which is preliminary data.</text>
</comment>
<dbReference type="Pfam" id="PF13458">
    <property type="entry name" value="Peripla_BP_6"/>
    <property type="match status" value="1"/>
</dbReference>
<feature type="domain" description="Leucine-binding protein" evidence="6">
    <location>
        <begin position="29"/>
        <end position="370"/>
    </location>
</feature>
<dbReference type="InterPro" id="IPR028081">
    <property type="entry name" value="Leu-bd"/>
</dbReference>
<dbReference type="InterPro" id="IPR028082">
    <property type="entry name" value="Peripla_BP_I"/>
</dbReference>
<dbReference type="Proteomes" id="UP000700248">
    <property type="component" value="Unassembled WGS sequence"/>
</dbReference>
<dbReference type="PANTHER" id="PTHR30483">
    <property type="entry name" value="LEUCINE-SPECIFIC-BINDING PROTEIN"/>
    <property type="match status" value="1"/>
</dbReference>
<feature type="signal peptide" evidence="5">
    <location>
        <begin position="1"/>
        <end position="24"/>
    </location>
</feature>
<name>A0A9D2VGQ1_9BURK</name>
<feature type="chain" id="PRO_5039638221" evidence="5">
    <location>
        <begin position="25"/>
        <end position="394"/>
    </location>
</feature>
<evidence type="ECO:0000259" key="6">
    <source>
        <dbReference type="Pfam" id="PF13458"/>
    </source>
</evidence>